<organism evidence="9">
    <name type="scientific">Borrelia crocidurae DOU</name>
    <dbReference type="NCBI Taxonomy" id="1293575"/>
    <lineage>
        <taxon>Bacteria</taxon>
        <taxon>Pseudomonadati</taxon>
        <taxon>Spirochaetota</taxon>
        <taxon>Spirochaetia</taxon>
        <taxon>Spirochaetales</taxon>
        <taxon>Borreliaceae</taxon>
        <taxon>Borrelia</taxon>
    </lineage>
</organism>
<evidence type="ECO:0000256" key="1">
    <source>
        <dbReference type="ARBA" id="ARBA00003932"/>
    </source>
</evidence>
<name>W5SKF9_9SPIR</name>
<evidence type="ECO:0000256" key="5">
    <source>
        <dbReference type="ARBA" id="ARBA00023139"/>
    </source>
</evidence>
<keyword evidence="5 8" id="KW-0564">Palmitate</keyword>
<comment type="function">
    <text evidence="1 8">The Vlp and Vsp proteins are antigenically distinct proteins, only one vlp or vsp gene is transcriptionally active at any one time. Switching between these genes is a mechanism of host immune response evasion.</text>
</comment>
<dbReference type="SUPFAM" id="SSF74748">
    <property type="entry name" value="Variable surface antigen VlsE"/>
    <property type="match status" value="1"/>
</dbReference>
<dbReference type="Pfam" id="PF00921">
    <property type="entry name" value="Lipoprotein_2"/>
    <property type="match status" value="1"/>
</dbReference>
<keyword evidence="9" id="KW-0614">Plasmid</keyword>
<evidence type="ECO:0000256" key="2">
    <source>
        <dbReference type="ARBA" id="ARBA00004459"/>
    </source>
</evidence>
<comment type="subcellular location">
    <subcellularLocation>
        <location evidence="2 8">Cell outer membrane</location>
        <topology evidence="2 8">Lipid-anchor</topology>
    </subcellularLocation>
</comment>
<evidence type="ECO:0000256" key="6">
    <source>
        <dbReference type="ARBA" id="ARBA00023237"/>
    </source>
</evidence>
<evidence type="ECO:0000313" key="9">
    <source>
        <dbReference type="EMBL" id="AHH07649.1"/>
    </source>
</evidence>
<accession>W5SKF9</accession>
<dbReference type="AlphaFoldDB" id="W5SKF9"/>
<evidence type="ECO:0000256" key="3">
    <source>
        <dbReference type="ARBA" id="ARBA00022729"/>
    </source>
</evidence>
<dbReference type="HOGENOM" id="CLU_1871420_0_0_12"/>
<keyword evidence="6 8" id="KW-0998">Cell outer membrane</keyword>
<dbReference type="GO" id="GO:0009279">
    <property type="term" value="C:cell outer membrane"/>
    <property type="evidence" value="ECO:0007669"/>
    <property type="project" value="UniProtKB-SubCell"/>
</dbReference>
<evidence type="ECO:0000256" key="4">
    <source>
        <dbReference type="ARBA" id="ARBA00023136"/>
    </source>
</evidence>
<keyword evidence="7 8" id="KW-0449">Lipoprotein</keyword>
<evidence type="ECO:0000256" key="8">
    <source>
        <dbReference type="RuleBase" id="RU363105"/>
    </source>
</evidence>
<keyword evidence="4 8" id="KW-0472">Membrane</keyword>
<geneLocation type="plasmid" evidence="9">
    <name>unnamed</name>
</geneLocation>
<protein>
    <recommendedName>
        <fullName evidence="8">Variable large protein</fullName>
    </recommendedName>
</protein>
<sequence length="136" mass="15238">MLKYLPTSSFFVSTLAVNPNVSAEAVKAAVGSSANKILRILDLIIRKTVSNNLEKVKETAKGIKYSESIGEAIEAGTVTYTTTQNINTNKIISIVAQKLFHYYATSFTLFNQREYIKIKEKQLLQRNVFSLIVFII</sequence>
<keyword evidence="3" id="KW-0732">Signal</keyword>
<dbReference type="EMBL" id="CP004330">
    <property type="protein sequence ID" value="AHH07649.1"/>
    <property type="molecule type" value="Genomic_DNA"/>
</dbReference>
<proteinExistence type="predicted"/>
<evidence type="ECO:0000256" key="7">
    <source>
        <dbReference type="ARBA" id="ARBA00023288"/>
    </source>
</evidence>
<gene>
    <name evidence="9" type="ORF">BCD_1583</name>
</gene>
<reference evidence="9" key="1">
    <citation type="submission" date="2013-02" db="EMBL/GenBank/DDBJ databases">
        <title>Comparative genomics of Borrelia species.</title>
        <authorList>
            <person name="Schwan T.G."/>
            <person name="Raffel S.J."/>
            <person name="Porcella S.F."/>
        </authorList>
    </citation>
    <scope>NUCLEOTIDE SEQUENCE</scope>
    <source>
        <strain evidence="9">DOU</strain>
        <plasmid evidence="9">unnamed</plasmid>
    </source>
</reference>
<dbReference type="InterPro" id="IPR000680">
    <property type="entry name" value="Borrelia_lipo"/>
</dbReference>